<evidence type="ECO:0000256" key="4">
    <source>
        <dbReference type="ARBA" id="ARBA00022679"/>
    </source>
</evidence>
<keyword evidence="3" id="KW-0597">Phosphoprotein</keyword>
<dbReference type="FunFam" id="3.30.565.10:FF:000042">
    <property type="entry name" value="Two-component sensor histidine kinase KdpD"/>
    <property type="match status" value="1"/>
</dbReference>
<dbReference type="InterPro" id="IPR052162">
    <property type="entry name" value="Sensor_kinase/Photoreceptor"/>
</dbReference>
<dbReference type="InterPro" id="IPR036890">
    <property type="entry name" value="HATPase_C_sf"/>
</dbReference>
<dbReference type="Gene3D" id="1.10.287.130">
    <property type="match status" value="1"/>
</dbReference>
<dbReference type="CDD" id="cd00130">
    <property type="entry name" value="PAS"/>
    <property type="match status" value="1"/>
</dbReference>
<dbReference type="GO" id="GO:0000155">
    <property type="term" value="F:phosphorelay sensor kinase activity"/>
    <property type="evidence" value="ECO:0007669"/>
    <property type="project" value="InterPro"/>
</dbReference>
<comment type="caution">
    <text evidence="11">The sequence shown here is derived from an EMBL/GenBank/DDBJ whole genome shotgun (WGS) entry which is preliminary data.</text>
</comment>
<dbReference type="SUPFAM" id="SSF47384">
    <property type="entry name" value="Homodimeric domain of signal transducing histidine kinase"/>
    <property type="match status" value="1"/>
</dbReference>
<evidence type="ECO:0000313" key="12">
    <source>
        <dbReference type="Proteomes" id="UP000249254"/>
    </source>
</evidence>
<dbReference type="InterPro" id="IPR003018">
    <property type="entry name" value="GAF"/>
</dbReference>
<keyword evidence="7" id="KW-0067">ATP-binding</keyword>
<dbReference type="InterPro" id="IPR001610">
    <property type="entry name" value="PAC"/>
</dbReference>
<dbReference type="GO" id="GO:0042802">
    <property type="term" value="F:identical protein binding"/>
    <property type="evidence" value="ECO:0007669"/>
    <property type="project" value="UniProtKB-ARBA"/>
</dbReference>
<dbReference type="EC" id="2.7.13.3" evidence="2"/>
<keyword evidence="6" id="KW-0418">Kinase</keyword>
<dbReference type="GO" id="GO:0005524">
    <property type="term" value="F:ATP binding"/>
    <property type="evidence" value="ECO:0007669"/>
    <property type="project" value="UniProtKB-KW"/>
</dbReference>
<dbReference type="InterPro" id="IPR035965">
    <property type="entry name" value="PAS-like_dom_sf"/>
</dbReference>
<dbReference type="PRINTS" id="PR00344">
    <property type="entry name" value="BCTRLSENSOR"/>
</dbReference>
<dbReference type="InterPro" id="IPR004358">
    <property type="entry name" value="Sig_transdc_His_kin-like_C"/>
</dbReference>
<comment type="catalytic activity">
    <reaction evidence="1">
        <text>ATP + protein L-histidine = ADP + protein N-phospho-L-histidine.</text>
        <dbReference type="EC" id="2.7.13.3"/>
    </reaction>
</comment>
<feature type="domain" description="PAC" evidence="10">
    <location>
        <begin position="251"/>
        <end position="300"/>
    </location>
</feature>
<keyword evidence="4" id="KW-0808">Transferase</keyword>
<accession>A0A328ANP1</accession>
<dbReference type="InterPro" id="IPR036097">
    <property type="entry name" value="HisK_dim/P_sf"/>
</dbReference>
<evidence type="ECO:0000256" key="1">
    <source>
        <dbReference type="ARBA" id="ARBA00000085"/>
    </source>
</evidence>
<feature type="domain" description="Histidine kinase" evidence="9">
    <location>
        <begin position="320"/>
        <end position="533"/>
    </location>
</feature>
<dbReference type="PANTHER" id="PTHR43304">
    <property type="entry name" value="PHYTOCHROME-LIKE PROTEIN CPH1"/>
    <property type="match status" value="1"/>
</dbReference>
<evidence type="ECO:0000313" key="11">
    <source>
        <dbReference type="EMBL" id="RAK55496.1"/>
    </source>
</evidence>
<gene>
    <name evidence="11" type="ORF">DJ017_13720</name>
</gene>
<proteinExistence type="predicted"/>
<reference evidence="12" key="1">
    <citation type="submission" date="2018-05" db="EMBL/GenBank/DDBJ databases">
        <authorList>
            <person name="Li X."/>
        </authorList>
    </citation>
    <scope>NUCLEOTIDE SEQUENCE [LARGE SCALE GENOMIC DNA]</scope>
    <source>
        <strain evidence="12">LX32</strain>
    </source>
</reference>
<dbReference type="Pfam" id="PF13185">
    <property type="entry name" value="GAF_2"/>
    <property type="match status" value="1"/>
</dbReference>
<keyword evidence="8" id="KW-0902">Two-component regulatory system</keyword>
<dbReference type="AlphaFoldDB" id="A0A328ANP1"/>
<dbReference type="PROSITE" id="PS50113">
    <property type="entry name" value="PAC"/>
    <property type="match status" value="1"/>
</dbReference>
<dbReference type="Gene3D" id="3.30.565.10">
    <property type="entry name" value="Histidine kinase-like ATPase, C-terminal domain"/>
    <property type="match status" value="1"/>
</dbReference>
<keyword evidence="12" id="KW-1185">Reference proteome</keyword>
<organism evidence="11 12">
    <name type="scientific">Phenylobacterium soli</name>
    <dbReference type="NCBI Taxonomy" id="2170551"/>
    <lineage>
        <taxon>Bacteria</taxon>
        <taxon>Pseudomonadati</taxon>
        <taxon>Pseudomonadota</taxon>
        <taxon>Alphaproteobacteria</taxon>
        <taxon>Caulobacterales</taxon>
        <taxon>Caulobacteraceae</taxon>
        <taxon>Phenylobacterium</taxon>
    </lineage>
</organism>
<sequence length="538" mass="58213">MLKSLTDPVTLAGPTDRWLQLVAAVEHLSAADTLADIIEVVRRTARAISSADGITFVLRDGEQCHYVEEDAVGPLWKGRKFPLTACISGWCMLNGKVAVIPDIYVDERIPHEAYRPTFVKSLVMTPVGGAAPFAAIGAYWGVCREFGESELALLEALARSTAAAVTAVRARDTLRESEARLQLALTAGRLGAWEADFDRETLVASPLIKETLGYAPDGPLTLAQVIEAIHHADGPRLRAAFEAASETGDEIMIEFRVHRPDGEMRWVELGGRALSAGARQMVGVCLDITDRKQAKGRIEAMQSELAHIARLNELGQMSSAFAHELNQPLSAATNYLAGARRLLNGDAPAIERAVDAITKAEAQFARAGDIIRRIRGFIGKGEPTHGAENITHLISEAAEIARVNPRHWDVELRIAATRDLPEVDVDRVQIQQVLLNLMRNAFEAMEDSPRKQVSVSARRAGAAIEVRVADTGPGLSRQVQEKLFQPFVTTKADGMGVGLSICRKIVEGHGGKMWVEATPGGGATFCFTLPTHVPADPA</sequence>
<dbReference type="InterPro" id="IPR000014">
    <property type="entry name" value="PAS"/>
</dbReference>
<evidence type="ECO:0000259" key="10">
    <source>
        <dbReference type="PROSITE" id="PS50113"/>
    </source>
</evidence>
<dbReference type="OrthoDB" id="7333841at2"/>
<evidence type="ECO:0000256" key="8">
    <source>
        <dbReference type="ARBA" id="ARBA00023012"/>
    </source>
</evidence>
<dbReference type="SMART" id="SM00387">
    <property type="entry name" value="HATPase_c"/>
    <property type="match status" value="1"/>
</dbReference>
<dbReference type="Gene3D" id="2.10.70.100">
    <property type="match status" value="1"/>
</dbReference>
<dbReference type="SUPFAM" id="SSF55781">
    <property type="entry name" value="GAF domain-like"/>
    <property type="match status" value="1"/>
</dbReference>
<dbReference type="SUPFAM" id="SSF55785">
    <property type="entry name" value="PYP-like sensor domain (PAS domain)"/>
    <property type="match status" value="1"/>
</dbReference>
<dbReference type="PANTHER" id="PTHR43304:SF1">
    <property type="entry name" value="PAC DOMAIN-CONTAINING PROTEIN"/>
    <property type="match status" value="1"/>
</dbReference>
<dbReference type="InterPro" id="IPR003661">
    <property type="entry name" value="HisK_dim/P_dom"/>
</dbReference>
<dbReference type="InterPro" id="IPR029016">
    <property type="entry name" value="GAF-like_dom_sf"/>
</dbReference>
<evidence type="ECO:0000256" key="6">
    <source>
        <dbReference type="ARBA" id="ARBA00022777"/>
    </source>
</evidence>
<dbReference type="InterPro" id="IPR005467">
    <property type="entry name" value="His_kinase_dom"/>
</dbReference>
<dbReference type="NCBIfam" id="TIGR00229">
    <property type="entry name" value="sensory_box"/>
    <property type="match status" value="1"/>
</dbReference>
<evidence type="ECO:0000256" key="3">
    <source>
        <dbReference type="ARBA" id="ARBA00022553"/>
    </source>
</evidence>
<dbReference type="EMBL" id="QFYQ01000001">
    <property type="protein sequence ID" value="RAK55496.1"/>
    <property type="molecule type" value="Genomic_DNA"/>
</dbReference>
<dbReference type="Gene3D" id="3.30.450.40">
    <property type="match status" value="1"/>
</dbReference>
<dbReference type="RefSeq" id="WP_111529244.1">
    <property type="nucleotide sequence ID" value="NZ_JBHRSG010000003.1"/>
</dbReference>
<dbReference type="PROSITE" id="PS50109">
    <property type="entry name" value="HIS_KIN"/>
    <property type="match status" value="1"/>
</dbReference>
<evidence type="ECO:0000259" key="9">
    <source>
        <dbReference type="PROSITE" id="PS50109"/>
    </source>
</evidence>
<dbReference type="SUPFAM" id="SSF55874">
    <property type="entry name" value="ATPase domain of HSP90 chaperone/DNA topoisomerase II/histidine kinase"/>
    <property type="match status" value="1"/>
</dbReference>
<evidence type="ECO:0000256" key="7">
    <source>
        <dbReference type="ARBA" id="ARBA00022840"/>
    </source>
</evidence>
<dbReference type="InterPro" id="IPR003594">
    <property type="entry name" value="HATPase_dom"/>
</dbReference>
<dbReference type="Proteomes" id="UP000249254">
    <property type="component" value="Unassembled WGS sequence"/>
</dbReference>
<name>A0A328ANP1_9CAUL</name>
<dbReference type="InterPro" id="IPR013655">
    <property type="entry name" value="PAS_fold_3"/>
</dbReference>
<dbReference type="Gene3D" id="3.30.450.20">
    <property type="entry name" value="PAS domain"/>
    <property type="match status" value="1"/>
</dbReference>
<protein>
    <recommendedName>
        <fullName evidence="2">histidine kinase</fullName>
        <ecNumber evidence="2">2.7.13.3</ecNumber>
    </recommendedName>
</protein>
<evidence type="ECO:0000256" key="5">
    <source>
        <dbReference type="ARBA" id="ARBA00022741"/>
    </source>
</evidence>
<dbReference type="Pfam" id="PF02518">
    <property type="entry name" value="HATPase_c"/>
    <property type="match status" value="1"/>
</dbReference>
<dbReference type="CDD" id="cd00082">
    <property type="entry name" value="HisKA"/>
    <property type="match status" value="1"/>
</dbReference>
<dbReference type="SMART" id="SM00086">
    <property type="entry name" value="PAC"/>
    <property type="match status" value="1"/>
</dbReference>
<dbReference type="SMART" id="SM00065">
    <property type="entry name" value="GAF"/>
    <property type="match status" value="1"/>
</dbReference>
<dbReference type="Pfam" id="PF08447">
    <property type="entry name" value="PAS_3"/>
    <property type="match status" value="1"/>
</dbReference>
<evidence type="ECO:0000256" key="2">
    <source>
        <dbReference type="ARBA" id="ARBA00012438"/>
    </source>
</evidence>
<keyword evidence="5" id="KW-0547">Nucleotide-binding</keyword>
<dbReference type="InterPro" id="IPR000700">
    <property type="entry name" value="PAS-assoc_C"/>
</dbReference>